<dbReference type="AlphaFoldDB" id="A0A5J4KUJ5"/>
<dbReference type="Pfam" id="PF02566">
    <property type="entry name" value="OsmC"/>
    <property type="match status" value="1"/>
</dbReference>
<dbReference type="EMBL" id="BKZW01000003">
    <property type="protein sequence ID" value="GER90872.1"/>
    <property type="molecule type" value="Genomic_DNA"/>
</dbReference>
<name>A0A5J4KUJ5_9CHLR</name>
<evidence type="ECO:0000256" key="1">
    <source>
        <dbReference type="SAM" id="Phobius"/>
    </source>
</evidence>
<protein>
    <submittedName>
        <fullName evidence="2">Peroxiredoxin</fullName>
    </submittedName>
</protein>
<keyword evidence="3" id="KW-1185">Reference proteome</keyword>
<dbReference type="InterPro" id="IPR036102">
    <property type="entry name" value="OsmC/Ohrsf"/>
</dbReference>
<keyword evidence="1" id="KW-0812">Transmembrane</keyword>
<evidence type="ECO:0000313" key="3">
    <source>
        <dbReference type="Proteomes" id="UP000326912"/>
    </source>
</evidence>
<dbReference type="RefSeq" id="WP_151758584.1">
    <property type="nucleotide sequence ID" value="NZ_BKZW01000003.1"/>
</dbReference>
<accession>A0A5J4KUJ5</accession>
<dbReference type="PANTHER" id="PTHR34352">
    <property type="entry name" value="PROTEIN YHFA"/>
    <property type="match status" value="1"/>
</dbReference>
<organism evidence="2 3">
    <name type="scientific">Dictyobacter vulcani</name>
    <dbReference type="NCBI Taxonomy" id="2607529"/>
    <lineage>
        <taxon>Bacteria</taxon>
        <taxon>Bacillati</taxon>
        <taxon>Chloroflexota</taxon>
        <taxon>Ktedonobacteria</taxon>
        <taxon>Ktedonobacterales</taxon>
        <taxon>Dictyobacteraceae</taxon>
        <taxon>Dictyobacter</taxon>
    </lineage>
</organism>
<dbReference type="SUPFAM" id="SSF82784">
    <property type="entry name" value="OsmC-like"/>
    <property type="match status" value="1"/>
</dbReference>
<dbReference type="Gene3D" id="3.30.300.20">
    <property type="match status" value="1"/>
</dbReference>
<reference evidence="2 3" key="1">
    <citation type="submission" date="2019-10" db="EMBL/GenBank/DDBJ databases">
        <title>Dictyobacter vulcani sp. nov., within the class Ktedonobacteria, isolated from soil of volcanic Mt. Zao.</title>
        <authorList>
            <person name="Zheng Y."/>
            <person name="Wang C.M."/>
            <person name="Sakai Y."/>
            <person name="Abe K."/>
            <person name="Yokota A."/>
            <person name="Yabe S."/>
        </authorList>
    </citation>
    <scope>NUCLEOTIDE SEQUENCE [LARGE SCALE GENOMIC DNA]</scope>
    <source>
        <strain evidence="2 3">W12</strain>
    </source>
</reference>
<keyword evidence="1" id="KW-0472">Membrane</keyword>
<comment type="caution">
    <text evidence="2">The sequence shown here is derived from an EMBL/GenBank/DDBJ whole genome shotgun (WGS) entry which is preliminary data.</text>
</comment>
<proteinExistence type="predicted"/>
<dbReference type="InterPro" id="IPR003718">
    <property type="entry name" value="OsmC/Ohr_fam"/>
</dbReference>
<sequence length="142" mass="15594">MQMELNIQARLDTDLRFNIETGTGHALMIDTDEPDTGESAGPCPMELLLSALAGCAGIGVVTILRKMKQDIRDYSIEVHGQKVSQPPHNFHTITVEHHFTGSNLDADSVQKAIALVEKRYCSVGAMIDQTAQITHTFSLKNM</sequence>
<dbReference type="InterPro" id="IPR015946">
    <property type="entry name" value="KH_dom-like_a/b"/>
</dbReference>
<feature type="transmembrane region" description="Helical" evidence="1">
    <location>
        <begin position="47"/>
        <end position="64"/>
    </location>
</feature>
<evidence type="ECO:0000313" key="2">
    <source>
        <dbReference type="EMBL" id="GER90872.1"/>
    </source>
</evidence>
<dbReference type="Proteomes" id="UP000326912">
    <property type="component" value="Unassembled WGS sequence"/>
</dbReference>
<keyword evidence="1" id="KW-1133">Transmembrane helix</keyword>
<dbReference type="PANTHER" id="PTHR34352:SF1">
    <property type="entry name" value="PROTEIN YHFA"/>
    <property type="match status" value="1"/>
</dbReference>
<gene>
    <name evidence="2" type="ORF">KDW_50340</name>
</gene>